<gene>
    <name evidence="2" type="ORF">MYP_4185</name>
</gene>
<dbReference type="InterPro" id="IPR041698">
    <property type="entry name" value="Methyltransf_25"/>
</dbReference>
<dbReference type="eggNOG" id="COG0030">
    <property type="taxonomic scope" value="Bacteria"/>
</dbReference>
<dbReference type="EMBL" id="BBLT01000010">
    <property type="protein sequence ID" value="GAL86955.1"/>
    <property type="molecule type" value="Genomic_DNA"/>
</dbReference>
<evidence type="ECO:0000259" key="1">
    <source>
        <dbReference type="Pfam" id="PF13649"/>
    </source>
</evidence>
<feature type="domain" description="Methyltransferase" evidence="1">
    <location>
        <begin position="53"/>
        <end position="145"/>
    </location>
</feature>
<sequence>MSFLSEEIMNDRNINYYNRLGVNTLKELAVKGGFADYPDLLMVNSNLENAKAILEIGAGYGRCIDFLMKNKFQGQIIALEKSPVLFDYLTETYKNVEVVFGDIKTYSMEGKVDVALWMWSGIIDFSLEEQKSCIQKIEGFLNKGGKLVIDVPKIGFQTFAQHLDKQRLHISNEYGTLDCYIPSFSEIEKIGKEAGFSTAEEIHYKTTTLKERTIYILTK</sequence>
<dbReference type="STRING" id="153721.MYP_4185"/>
<dbReference type="Pfam" id="PF13649">
    <property type="entry name" value="Methyltransf_25"/>
    <property type="match status" value="1"/>
</dbReference>
<dbReference type="Gene3D" id="3.40.50.150">
    <property type="entry name" value="Vaccinia Virus protein VP39"/>
    <property type="match status" value="1"/>
</dbReference>
<proteinExistence type="predicted"/>
<dbReference type="AlphaFoldDB" id="A0A098LJ36"/>
<name>A0A098LJ36_9BACT</name>
<dbReference type="InterPro" id="IPR029063">
    <property type="entry name" value="SAM-dependent_MTases_sf"/>
</dbReference>
<accession>A0A098LJ36</accession>
<organism evidence="2 3">
    <name type="scientific">Sporocytophaga myxococcoides</name>
    <dbReference type="NCBI Taxonomy" id="153721"/>
    <lineage>
        <taxon>Bacteria</taxon>
        <taxon>Pseudomonadati</taxon>
        <taxon>Bacteroidota</taxon>
        <taxon>Cytophagia</taxon>
        <taxon>Cytophagales</taxon>
        <taxon>Cytophagaceae</taxon>
        <taxon>Sporocytophaga</taxon>
    </lineage>
</organism>
<evidence type="ECO:0000313" key="2">
    <source>
        <dbReference type="EMBL" id="GAL86955.1"/>
    </source>
</evidence>
<reference evidence="2 3" key="1">
    <citation type="submission" date="2014-09" db="EMBL/GenBank/DDBJ databases">
        <title>Sporocytophaga myxococcoides PG-01 genome sequencing.</title>
        <authorList>
            <person name="Liu L."/>
            <person name="Gao P.J."/>
            <person name="Chen G.J."/>
            <person name="Wang L.S."/>
        </authorList>
    </citation>
    <scope>NUCLEOTIDE SEQUENCE [LARGE SCALE GENOMIC DNA]</scope>
    <source>
        <strain evidence="2 3">PG-01</strain>
    </source>
</reference>
<keyword evidence="3" id="KW-1185">Reference proteome</keyword>
<comment type="caution">
    <text evidence="2">The sequence shown here is derived from an EMBL/GenBank/DDBJ whole genome shotgun (WGS) entry which is preliminary data.</text>
</comment>
<dbReference type="SUPFAM" id="SSF53335">
    <property type="entry name" value="S-adenosyl-L-methionine-dependent methyltransferases"/>
    <property type="match status" value="1"/>
</dbReference>
<protein>
    <recommendedName>
        <fullName evidence="1">Methyltransferase domain-containing protein</fullName>
    </recommendedName>
</protein>
<dbReference type="CDD" id="cd02440">
    <property type="entry name" value="AdoMet_MTases"/>
    <property type="match status" value="1"/>
</dbReference>
<dbReference type="Proteomes" id="UP000030185">
    <property type="component" value="Unassembled WGS sequence"/>
</dbReference>
<evidence type="ECO:0000313" key="3">
    <source>
        <dbReference type="Proteomes" id="UP000030185"/>
    </source>
</evidence>